<comment type="caution">
    <text evidence="5">The sequence shown here is derived from an EMBL/GenBank/DDBJ whole genome shotgun (WGS) entry which is preliminary data.</text>
</comment>
<dbReference type="InterPro" id="IPR050498">
    <property type="entry name" value="Ycf3"/>
</dbReference>
<dbReference type="PROSITE" id="PS50293">
    <property type="entry name" value="TPR_REGION"/>
    <property type="match status" value="1"/>
</dbReference>
<dbReference type="RefSeq" id="WP_379018869.1">
    <property type="nucleotide sequence ID" value="NZ_JBHRTA010000004.1"/>
</dbReference>
<organism evidence="5 6">
    <name type="scientific">Parapedobacter deserti</name>
    <dbReference type="NCBI Taxonomy" id="1912957"/>
    <lineage>
        <taxon>Bacteria</taxon>
        <taxon>Pseudomonadati</taxon>
        <taxon>Bacteroidota</taxon>
        <taxon>Sphingobacteriia</taxon>
        <taxon>Sphingobacteriales</taxon>
        <taxon>Sphingobacteriaceae</taxon>
        <taxon>Parapedobacter</taxon>
    </lineage>
</organism>
<dbReference type="Pfam" id="PF13181">
    <property type="entry name" value="TPR_8"/>
    <property type="match status" value="1"/>
</dbReference>
<name>A0ABV7JDU3_9SPHI</name>
<keyword evidence="4" id="KW-0732">Signal</keyword>
<sequence length="224" mass="24714">MKIGKLNMVFKQLNRSVVGGILCLATFVAQAQTTETAPSNPNVRLGQKALIDGDFKAAASHLQKALPAESGDPDVMYMLGYSQYQIGDYKKAVESFGKVVELRPDHESAYYYRGKASNILAVQTETKTSSANREKLLNAAIADYTKAIELNPGDVKYFQNRGIAYRDLGILRGTAGVANYDKARATEAYDKSIADFERVLTMTPGKKDIQTEVKKAKVYRDNLK</sequence>
<dbReference type="Proteomes" id="UP001595526">
    <property type="component" value="Unassembled WGS sequence"/>
</dbReference>
<feature type="repeat" description="TPR" evidence="3">
    <location>
        <begin position="73"/>
        <end position="106"/>
    </location>
</feature>
<evidence type="ECO:0000256" key="3">
    <source>
        <dbReference type="PROSITE-ProRule" id="PRU00339"/>
    </source>
</evidence>
<dbReference type="PANTHER" id="PTHR44858">
    <property type="entry name" value="TETRATRICOPEPTIDE REPEAT PROTEIN 6"/>
    <property type="match status" value="1"/>
</dbReference>
<dbReference type="InterPro" id="IPR011990">
    <property type="entry name" value="TPR-like_helical_dom_sf"/>
</dbReference>
<dbReference type="Pfam" id="PF14559">
    <property type="entry name" value="TPR_19"/>
    <property type="match status" value="1"/>
</dbReference>
<dbReference type="Gene3D" id="1.25.40.10">
    <property type="entry name" value="Tetratricopeptide repeat domain"/>
    <property type="match status" value="2"/>
</dbReference>
<protein>
    <submittedName>
        <fullName evidence="5">Tetratricopeptide repeat protein</fullName>
    </submittedName>
</protein>
<feature type="signal peptide" evidence="4">
    <location>
        <begin position="1"/>
        <end position="31"/>
    </location>
</feature>
<evidence type="ECO:0000256" key="4">
    <source>
        <dbReference type="SAM" id="SignalP"/>
    </source>
</evidence>
<dbReference type="SUPFAM" id="SSF48452">
    <property type="entry name" value="TPR-like"/>
    <property type="match status" value="1"/>
</dbReference>
<evidence type="ECO:0000256" key="1">
    <source>
        <dbReference type="ARBA" id="ARBA00022737"/>
    </source>
</evidence>
<dbReference type="EMBL" id="JBHRTA010000004">
    <property type="protein sequence ID" value="MFC3196295.1"/>
    <property type="molecule type" value="Genomic_DNA"/>
</dbReference>
<accession>A0ABV7JDU3</accession>
<evidence type="ECO:0000256" key="2">
    <source>
        <dbReference type="ARBA" id="ARBA00022803"/>
    </source>
</evidence>
<proteinExistence type="predicted"/>
<evidence type="ECO:0000313" key="6">
    <source>
        <dbReference type="Proteomes" id="UP001595526"/>
    </source>
</evidence>
<dbReference type="SMART" id="SM00028">
    <property type="entry name" value="TPR"/>
    <property type="match status" value="3"/>
</dbReference>
<reference evidence="6" key="1">
    <citation type="journal article" date="2019" name="Int. J. Syst. Evol. Microbiol.">
        <title>The Global Catalogue of Microorganisms (GCM) 10K type strain sequencing project: providing services to taxonomists for standard genome sequencing and annotation.</title>
        <authorList>
            <consortium name="The Broad Institute Genomics Platform"/>
            <consortium name="The Broad Institute Genome Sequencing Center for Infectious Disease"/>
            <person name="Wu L."/>
            <person name="Ma J."/>
        </authorList>
    </citation>
    <scope>NUCLEOTIDE SEQUENCE [LARGE SCALE GENOMIC DNA]</scope>
    <source>
        <strain evidence="6">KCTC 52416</strain>
    </source>
</reference>
<dbReference type="PANTHER" id="PTHR44858:SF1">
    <property type="entry name" value="UDP-N-ACETYLGLUCOSAMINE--PEPTIDE N-ACETYLGLUCOSAMINYLTRANSFERASE SPINDLY-RELATED"/>
    <property type="match status" value="1"/>
</dbReference>
<evidence type="ECO:0000313" key="5">
    <source>
        <dbReference type="EMBL" id="MFC3196295.1"/>
    </source>
</evidence>
<gene>
    <name evidence="5" type="ORF">ACFOET_01585</name>
</gene>
<feature type="chain" id="PRO_5045928351" evidence="4">
    <location>
        <begin position="32"/>
        <end position="224"/>
    </location>
</feature>
<keyword evidence="6" id="KW-1185">Reference proteome</keyword>
<keyword evidence="2 3" id="KW-0802">TPR repeat</keyword>
<keyword evidence="1" id="KW-0677">Repeat</keyword>
<dbReference type="PROSITE" id="PS50005">
    <property type="entry name" value="TPR"/>
    <property type="match status" value="1"/>
</dbReference>
<dbReference type="InterPro" id="IPR019734">
    <property type="entry name" value="TPR_rpt"/>
</dbReference>